<dbReference type="Proteomes" id="UP000005824">
    <property type="component" value="Unassembled WGS sequence"/>
</dbReference>
<evidence type="ECO:0000313" key="4">
    <source>
        <dbReference type="EMBL" id="EDY22082.1"/>
    </source>
</evidence>
<dbReference type="EMBL" id="ABVL01000001">
    <property type="protein sequence ID" value="EDY22082.1"/>
    <property type="molecule type" value="Genomic_DNA"/>
</dbReference>
<dbReference type="PANTHER" id="PTHR30160">
    <property type="entry name" value="TETRAACYLDISACCHARIDE 4'-KINASE-RELATED"/>
    <property type="match status" value="1"/>
</dbReference>
<dbReference type="GO" id="GO:0008713">
    <property type="term" value="F:ADP-heptose-lipopolysaccharide heptosyltransferase activity"/>
    <property type="evidence" value="ECO:0007669"/>
    <property type="project" value="TreeGrafter"/>
</dbReference>
<evidence type="ECO:0000256" key="1">
    <source>
        <dbReference type="ARBA" id="ARBA00022676"/>
    </source>
</evidence>
<feature type="compositionally biased region" description="Low complexity" evidence="3">
    <location>
        <begin position="9"/>
        <end position="22"/>
    </location>
</feature>
<organism evidence="4 5">
    <name type="scientific">Chthoniobacter flavus Ellin428</name>
    <dbReference type="NCBI Taxonomy" id="497964"/>
    <lineage>
        <taxon>Bacteria</taxon>
        <taxon>Pseudomonadati</taxon>
        <taxon>Verrucomicrobiota</taxon>
        <taxon>Spartobacteria</taxon>
        <taxon>Chthoniobacterales</taxon>
        <taxon>Chthoniobacteraceae</taxon>
        <taxon>Chthoniobacter</taxon>
    </lineage>
</organism>
<feature type="region of interest" description="Disordered" evidence="3">
    <location>
        <begin position="1"/>
        <end position="27"/>
    </location>
</feature>
<dbReference type="eggNOG" id="COG0859">
    <property type="taxonomic scope" value="Bacteria"/>
</dbReference>
<dbReference type="GO" id="GO:0005829">
    <property type="term" value="C:cytosol"/>
    <property type="evidence" value="ECO:0007669"/>
    <property type="project" value="TreeGrafter"/>
</dbReference>
<sequence>MTPATPQGSTSSSRAIKSSAPAGQPRPRKLILRNFQSPGDIVMLTAAVRDLHRTFPGQFITDVRTSCAELWENNPHITPLREEDPEVEVIDCHYPLIHKSNQYPYHFIHGFTDDISTKIGQRISPGPFKGSIFLTAQEKHWMSQVQEITHEPVPFWIVVAGGKADYTIKWWDSVRWQQVVDHFRGKILFVQVGEVRHWHPPLKGVLDLRGKTDLRQLVRLVYHAQGVISPVTMLMHLAAAVEVKGGRPLNRPCVVVAGGREPSQWEAYPHHQYIHMNGALLCCDNGGCWKSRTIPLGDGDEKDENLCVDVVPETAPGPRSLPLPRCMDMITAEEVCRRIELYFTGGAARYLDENEARIVEKLMEREVES</sequence>
<dbReference type="GO" id="GO:0009244">
    <property type="term" value="P:lipopolysaccharide core region biosynthetic process"/>
    <property type="evidence" value="ECO:0007669"/>
    <property type="project" value="TreeGrafter"/>
</dbReference>
<evidence type="ECO:0000256" key="3">
    <source>
        <dbReference type="SAM" id="MobiDB-lite"/>
    </source>
</evidence>
<dbReference type="Pfam" id="PF01075">
    <property type="entry name" value="Glyco_transf_9"/>
    <property type="match status" value="1"/>
</dbReference>
<dbReference type="SUPFAM" id="SSF53756">
    <property type="entry name" value="UDP-Glycosyltransferase/glycogen phosphorylase"/>
    <property type="match status" value="1"/>
</dbReference>
<keyword evidence="1" id="KW-0328">Glycosyltransferase</keyword>
<dbReference type="Gene3D" id="3.40.50.2000">
    <property type="entry name" value="Glycogen Phosphorylase B"/>
    <property type="match status" value="2"/>
</dbReference>
<dbReference type="InParanoid" id="B4CU44"/>
<protein>
    <submittedName>
        <fullName evidence="4">ADP-heptose:LPS heptosyltransferase-like protein</fullName>
    </submittedName>
</protein>
<keyword evidence="2 4" id="KW-0808">Transferase</keyword>
<comment type="caution">
    <text evidence="4">The sequence shown here is derived from an EMBL/GenBank/DDBJ whole genome shotgun (WGS) entry which is preliminary data.</text>
</comment>
<evidence type="ECO:0000256" key="2">
    <source>
        <dbReference type="ARBA" id="ARBA00022679"/>
    </source>
</evidence>
<dbReference type="InterPro" id="IPR002201">
    <property type="entry name" value="Glyco_trans_9"/>
</dbReference>
<accession>B4CU44</accession>
<reference evidence="4 5" key="1">
    <citation type="journal article" date="2011" name="J. Bacteriol.">
        <title>Genome sequence of Chthoniobacter flavus Ellin428, an aerobic heterotrophic soil bacterium.</title>
        <authorList>
            <person name="Kant R."/>
            <person name="van Passel M.W."/>
            <person name="Palva A."/>
            <person name="Lucas S."/>
            <person name="Lapidus A."/>
            <person name="Glavina Del Rio T."/>
            <person name="Dalin E."/>
            <person name="Tice H."/>
            <person name="Bruce D."/>
            <person name="Goodwin L."/>
            <person name="Pitluck S."/>
            <person name="Larimer F.W."/>
            <person name="Land M.L."/>
            <person name="Hauser L."/>
            <person name="Sangwan P."/>
            <person name="de Vos W.M."/>
            <person name="Janssen P.H."/>
            <person name="Smidt H."/>
        </authorList>
    </citation>
    <scope>NUCLEOTIDE SEQUENCE [LARGE SCALE GENOMIC DNA]</scope>
    <source>
        <strain evidence="4 5">Ellin428</strain>
    </source>
</reference>
<dbReference type="STRING" id="497964.CfE428DRAFT_0207"/>
<dbReference type="RefSeq" id="WP_006977534.1">
    <property type="nucleotide sequence ID" value="NZ_ABVL01000001.1"/>
</dbReference>
<dbReference type="AlphaFoldDB" id="B4CU44"/>
<keyword evidence="5" id="KW-1185">Reference proteome</keyword>
<proteinExistence type="predicted"/>
<name>B4CU44_9BACT</name>
<gene>
    <name evidence="4" type="ORF">CfE428DRAFT_0207</name>
</gene>
<evidence type="ECO:0000313" key="5">
    <source>
        <dbReference type="Proteomes" id="UP000005824"/>
    </source>
</evidence>
<dbReference type="InterPro" id="IPR051199">
    <property type="entry name" value="LPS_LOS_Heptosyltrfase"/>
</dbReference>